<name>A0A011QAP5_ACCRE</name>
<feature type="signal peptide" evidence="2">
    <location>
        <begin position="1"/>
        <end position="31"/>
    </location>
</feature>
<keyword evidence="2" id="KW-0732">Signal</keyword>
<evidence type="ECO:0000313" key="4">
    <source>
        <dbReference type="EMBL" id="EXI86307.1"/>
    </source>
</evidence>
<dbReference type="InterPro" id="IPR050738">
    <property type="entry name" value="Sulfatase"/>
</dbReference>
<dbReference type="InterPro" id="IPR000917">
    <property type="entry name" value="Sulfatase_N"/>
</dbReference>
<dbReference type="Proteomes" id="UP000022141">
    <property type="component" value="Unassembled WGS sequence"/>
</dbReference>
<dbReference type="GO" id="GO:0004065">
    <property type="term" value="F:arylsulfatase activity"/>
    <property type="evidence" value="ECO:0007669"/>
    <property type="project" value="UniProtKB-EC"/>
</dbReference>
<gene>
    <name evidence="4" type="primary">atsA_4</name>
    <name evidence="4" type="ORF">AW11_03086</name>
</gene>
<dbReference type="eggNOG" id="COG3119">
    <property type="taxonomic scope" value="Bacteria"/>
</dbReference>
<dbReference type="CDD" id="cd16025">
    <property type="entry name" value="PAS_like"/>
    <property type="match status" value="1"/>
</dbReference>
<dbReference type="Gene3D" id="3.30.1120.10">
    <property type="match status" value="1"/>
</dbReference>
<feature type="domain" description="Sulfatase N-terminal" evidence="3">
    <location>
        <begin position="92"/>
        <end position="514"/>
    </location>
</feature>
<proteinExistence type="inferred from homology"/>
<keyword evidence="5" id="KW-1185">Reference proteome</keyword>
<protein>
    <submittedName>
        <fullName evidence="4">Arylsulfatase</fullName>
        <ecNumber evidence="4">3.1.6.1</ecNumber>
    </submittedName>
</protein>
<dbReference type="SUPFAM" id="SSF53649">
    <property type="entry name" value="Alkaline phosphatase-like"/>
    <property type="match status" value="1"/>
</dbReference>
<sequence length="840" mass="92605">MHRFTRYRLAKGQGLAVTALFLGLGLGTVQAGGSGDSTPQVTGKLGSPSATTTIPGNQLPAPAPKFGGVIKETVDGSKAWWPPRVVPPKGAPNVLLIQIDDSGFGTSSTFGGVIPSPTLDKLAASGLRYTAMHNAALCSPTRAATISGRNHHTMGFGVIAEASTGFPGYDANITPDRATVGRILKDNGFATSWFGKNHNTPGWVTTDVGPFDQWPSGYGFEYFYGFPVGETNQWTPYLFRNHTAIFPWRDQPEGTWNLTTAMANEAIDYLRRIDATHPDKPFLLYYAPGGTHSPHHPTKEWIDKISALHLFDGGWNKLRETIFANQKKLGVIPPDAKLTAWPKGPPANLKEWEELSADEKKMFIKQADVFAAYHAYTDHEAGRVIAEIERQGKLDNTLIIWLQGDNGNSAEGTTVGTPNDYAAYNGIDVPVKDQLALFYDKWGGPETAPHMAVAWTWAFDTPYKWTKQVASYLGGNRSGAVISWPARIKDKGGIRNQFHHVIDVVPTILEATGVPAPEYVDGIKQHPIEGVSMVYTFDQKNADAPTTHKAQYFEMIGQRAIYHDGWYANTKVVIAPWDNNPGVKVPDVLDYEWELYDLTTDWTQFEDVAKKNPAKLKELQAVFVKEAKKYNVFPLDNEGFQRFLRPRPSGSPGITEFSYVAPISIALGAMPPYLARDFKVTADIDIPQGGAEGMLITEGGRFNGWGLYLLKGKPVFTYNLVDLHRFRWEGAQAIPSGRHTVVFDFQYDGPGLAKGGTGVLSVDGVEVAKQTIPHTVPAVEIMDEWMDVGYDTRTGVDDRDYKPPFHFSGTIHKITFKPGPPEMTEEQMKRVAEMNAKGRD</sequence>
<dbReference type="PANTHER" id="PTHR42693:SF43">
    <property type="entry name" value="BLL2667 PROTEIN"/>
    <property type="match status" value="1"/>
</dbReference>
<dbReference type="STRING" id="1454004.AW11_03086"/>
<feature type="chain" id="PRO_5001463149" evidence="2">
    <location>
        <begin position="32"/>
        <end position="840"/>
    </location>
</feature>
<dbReference type="PANTHER" id="PTHR42693">
    <property type="entry name" value="ARYLSULFATASE FAMILY MEMBER"/>
    <property type="match status" value="1"/>
</dbReference>
<dbReference type="EC" id="3.1.6.1" evidence="4"/>
<dbReference type="AlphaFoldDB" id="A0A011QAP5"/>
<dbReference type="InterPro" id="IPR017850">
    <property type="entry name" value="Alkaline_phosphatase_core_sf"/>
</dbReference>
<dbReference type="PATRIC" id="fig|1454004.3.peg.3183"/>
<dbReference type="Gene3D" id="3.40.720.10">
    <property type="entry name" value="Alkaline Phosphatase, subunit A"/>
    <property type="match status" value="1"/>
</dbReference>
<comment type="caution">
    <text evidence="4">The sequence shown here is derived from an EMBL/GenBank/DDBJ whole genome shotgun (WGS) entry which is preliminary data.</text>
</comment>
<organism evidence="4 5">
    <name type="scientific">Accumulibacter regalis</name>
    <dbReference type="NCBI Taxonomy" id="522306"/>
    <lineage>
        <taxon>Bacteria</taxon>
        <taxon>Pseudomonadati</taxon>
        <taxon>Pseudomonadota</taxon>
        <taxon>Betaproteobacteria</taxon>
        <taxon>Candidatus Accumulibacter</taxon>
    </lineage>
</organism>
<evidence type="ECO:0000259" key="3">
    <source>
        <dbReference type="Pfam" id="PF00884"/>
    </source>
</evidence>
<accession>A0A011QAP5</accession>
<dbReference type="EMBL" id="JEMY01000044">
    <property type="protein sequence ID" value="EXI86307.1"/>
    <property type="molecule type" value="Genomic_DNA"/>
</dbReference>
<evidence type="ECO:0000313" key="5">
    <source>
        <dbReference type="Proteomes" id="UP000022141"/>
    </source>
</evidence>
<evidence type="ECO:0000256" key="2">
    <source>
        <dbReference type="SAM" id="SignalP"/>
    </source>
</evidence>
<reference evidence="4" key="1">
    <citation type="submission" date="2014-02" db="EMBL/GenBank/DDBJ databases">
        <title>Expanding our view of genomic diversity in Candidatus Accumulibacter clades.</title>
        <authorList>
            <person name="Skennerton C.T."/>
            <person name="Barr J.J."/>
            <person name="Slater F.R."/>
            <person name="Bond P.L."/>
            <person name="Tyson G.W."/>
        </authorList>
    </citation>
    <scope>NUCLEOTIDE SEQUENCE [LARGE SCALE GENOMIC DNA]</scope>
</reference>
<comment type="similarity">
    <text evidence="1">Belongs to the sulfatase family.</text>
</comment>
<dbReference type="Pfam" id="PF00884">
    <property type="entry name" value="Sulfatase"/>
    <property type="match status" value="1"/>
</dbReference>
<keyword evidence="4" id="KW-0378">Hydrolase</keyword>
<evidence type="ECO:0000256" key="1">
    <source>
        <dbReference type="ARBA" id="ARBA00008779"/>
    </source>
</evidence>